<name>A0A7S1PH36_9EUKA</name>
<protein>
    <recommendedName>
        <fullName evidence="3">AAA+ ATPase domain-containing protein</fullName>
    </recommendedName>
</protein>
<feature type="domain" description="AAA+ ATPase" evidence="3">
    <location>
        <begin position="445"/>
        <end position="577"/>
    </location>
</feature>
<dbReference type="GO" id="GO:0005634">
    <property type="term" value="C:nucleus"/>
    <property type="evidence" value="ECO:0007669"/>
    <property type="project" value="TreeGrafter"/>
</dbReference>
<dbReference type="InterPro" id="IPR050311">
    <property type="entry name" value="ORC1/CDC6"/>
</dbReference>
<dbReference type="Gene3D" id="3.40.50.300">
    <property type="entry name" value="P-loop containing nucleotide triphosphate hydrolases"/>
    <property type="match status" value="1"/>
</dbReference>
<dbReference type="InterPro" id="IPR054425">
    <property type="entry name" value="Cdc6_ORC1-like_ATPase_lid"/>
</dbReference>
<evidence type="ECO:0000256" key="2">
    <source>
        <dbReference type="SAM" id="MobiDB-lite"/>
    </source>
</evidence>
<dbReference type="PANTHER" id="PTHR10763:SF26">
    <property type="entry name" value="CELL DIVISION CONTROL PROTEIN 6 HOMOLOG"/>
    <property type="match status" value="1"/>
</dbReference>
<organism evidence="4">
    <name type="scientific">Percolomonas cosmopolitus</name>
    <dbReference type="NCBI Taxonomy" id="63605"/>
    <lineage>
        <taxon>Eukaryota</taxon>
        <taxon>Discoba</taxon>
        <taxon>Heterolobosea</taxon>
        <taxon>Tetramitia</taxon>
        <taxon>Eutetramitia</taxon>
        <taxon>Percolomonadidae</taxon>
        <taxon>Percolomonas</taxon>
    </lineage>
</organism>
<dbReference type="Pfam" id="PF00004">
    <property type="entry name" value="AAA"/>
    <property type="match status" value="1"/>
</dbReference>
<evidence type="ECO:0000256" key="1">
    <source>
        <dbReference type="ARBA" id="ARBA00022705"/>
    </source>
</evidence>
<feature type="compositionally biased region" description="Basic and acidic residues" evidence="2">
    <location>
        <begin position="317"/>
        <end position="340"/>
    </location>
</feature>
<sequence>MPRQRKTLSNASTPSSPSSQNSNNNVNNLKFKPQQKLLCTCEDGTYEVMVTKVRPNSSKQYKIRFKEYGTKYDSWCKEENLKAIEEEQQLADGATAVQSKKLSSKKRKRESHQQQHKTSDEGPQDEEEEFIVQVGNDYIVRLQEGDFPVRVLQFKKNSLSRVKIHYYGYHVVEDSWINVKYLCPLPEGMAEEILILIAEEQAAAPMPSTSSNKGTPSVTKNAKSTSASTVVVKRKKSITKSESDEAHSIALPQQSGADDVDSVQGTATQSRKKRKLNADETETEYVPSDVNPDEEEEAFPDDDDYHEDGMDEDDEFRPDLDEVAGEERSAHKDTNDKAEVSHTTPRTSSSKTIKSIKEESTGIVMDDELATPSKDSNSTSTTPSNIAERLRLSPKIAVPKDDTWQLRVHRAIRVMDRDYVAPIACRQQEIEDIENHIMSCIEMGRGTCIYLSGKPGTGKTQTIFEILDRRDYRMVYVDCMGSRAEDISHRLKEGTASEPLTPSMIPPRTVLILDEVEHFLSSDKTKQHVEELMYWTTQENCPLIVIGIANKLDFRELPLSEESRSFTKKSVIFKPYTDTALEEIVNSRLRSVNALDLFAPRAIKFLCWKIATAKGDARTAIDITQKAVQHIRDHHKENEQFTLGHFNLLLPKWLPSNSTATKLESLTQQQKLVLMVILRSQKSFSETALTMDKIKKECRRIRRFTINMAEMNGAMGVLTQQGIVSMKKSRGGKEEIQILIDRNMVINYFENSQSDLFLRVMRD</sequence>
<dbReference type="CDD" id="cd00009">
    <property type="entry name" value="AAA"/>
    <property type="match status" value="1"/>
</dbReference>
<dbReference type="PANTHER" id="PTHR10763">
    <property type="entry name" value="CELL DIVISION CONTROL PROTEIN 6-RELATED"/>
    <property type="match status" value="1"/>
</dbReference>
<dbReference type="GO" id="GO:0033314">
    <property type="term" value="P:mitotic DNA replication checkpoint signaling"/>
    <property type="evidence" value="ECO:0007669"/>
    <property type="project" value="TreeGrafter"/>
</dbReference>
<keyword evidence="1" id="KW-0235">DNA replication</keyword>
<dbReference type="AlphaFoldDB" id="A0A7S1PH36"/>
<dbReference type="Gene3D" id="1.10.8.60">
    <property type="match status" value="1"/>
</dbReference>
<accession>A0A7S1PH36</accession>
<evidence type="ECO:0000313" key="4">
    <source>
        <dbReference type="EMBL" id="CAD9080612.1"/>
    </source>
</evidence>
<feature type="compositionally biased region" description="Polar residues" evidence="2">
    <location>
        <begin position="373"/>
        <end position="385"/>
    </location>
</feature>
<dbReference type="InterPro" id="IPR003959">
    <property type="entry name" value="ATPase_AAA_core"/>
</dbReference>
<dbReference type="EMBL" id="HBGD01004619">
    <property type="protein sequence ID" value="CAD9080612.1"/>
    <property type="molecule type" value="Transcribed_RNA"/>
</dbReference>
<dbReference type="InterPro" id="IPR016197">
    <property type="entry name" value="Chromo-like_dom_sf"/>
</dbReference>
<dbReference type="Pfam" id="PF22606">
    <property type="entry name" value="Cdc6-ORC-like_ATPase_lid"/>
    <property type="match status" value="1"/>
</dbReference>
<feature type="region of interest" description="Disordered" evidence="2">
    <location>
        <begin position="1"/>
        <end position="29"/>
    </location>
</feature>
<feature type="compositionally biased region" description="Low complexity" evidence="2">
    <location>
        <begin position="9"/>
        <end position="28"/>
    </location>
</feature>
<dbReference type="InterPro" id="IPR027417">
    <property type="entry name" value="P-loop_NTPase"/>
</dbReference>
<reference evidence="4" key="1">
    <citation type="submission" date="2021-01" db="EMBL/GenBank/DDBJ databases">
        <authorList>
            <person name="Corre E."/>
            <person name="Pelletier E."/>
            <person name="Niang G."/>
            <person name="Scheremetjew M."/>
            <person name="Finn R."/>
            <person name="Kale V."/>
            <person name="Holt S."/>
            <person name="Cochrane G."/>
            <person name="Meng A."/>
            <person name="Brown T."/>
            <person name="Cohen L."/>
        </authorList>
    </citation>
    <scope>NUCLEOTIDE SEQUENCE</scope>
    <source>
        <strain evidence="4">WS</strain>
    </source>
</reference>
<dbReference type="GO" id="GO:0003688">
    <property type="term" value="F:DNA replication origin binding"/>
    <property type="evidence" value="ECO:0007669"/>
    <property type="project" value="TreeGrafter"/>
</dbReference>
<feature type="compositionally biased region" description="Acidic residues" evidence="2">
    <location>
        <begin position="291"/>
        <end position="316"/>
    </location>
</feature>
<proteinExistence type="predicted"/>
<dbReference type="InterPro" id="IPR003593">
    <property type="entry name" value="AAA+_ATPase"/>
</dbReference>
<feature type="region of interest" description="Disordered" evidence="2">
    <location>
        <begin position="94"/>
        <end position="127"/>
    </location>
</feature>
<dbReference type="GO" id="GO:0006270">
    <property type="term" value="P:DNA replication initiation"/>
    <property type="evidence" value="ECO:0007669"/>
    <property type="project" value="TreeGrafter"/>
</dbReference>
<evidence type="ECO:0000259" key="3">
    <source>
        <dbReference type="SMART" id="SM00382"/>
    </source>
</evidence>
<dbReference type="SUPFAM" id="SSF54160">
    <property type="entry name" value="Chromo domain-like"/>
    <property type="match status" value="1"/>
</dbReference>
<feature type="region of interest" description="Disordered" evidence="2">
    <location>
        <begin position="206"/>
        <end position="386"/>
    </location>
</feature>
<dbReference type="Gene3D" id="2.30.30.140">
    <property type="match status" value="1"/>
</dbReference>
<dbReference type="GO" id="GO:0016887">
    <property type="term" value="F:ATP hydrolysis activity"/>
    <property type="evidence" value="ECO:0007669"/>
    <property type="project" value="InterPro"/>
</dbReference>
<feature type="compositionally biased region" description="Basic and acidic residues" evidence="2">
    <location>
        <begin position="111"/>
        <end position="120"/>
    </location>
</feature>
<dbReference type="SMART" id="SM00382">
    <property type="entry name" value="AAA"/>
    <property type="match status" value="1"/>
</dbReference>
<dbReference type="GO" id="GO:0005524">
    <property type="term" value="F:ATP binding"/>
    <property type="evidence" value="ECO:0007669"/>
    <property type="project" value="InterPro"/>
</dbReference>
<feature type="compositionally biased region" description="Polar residues" evidence="2">
    <location>
        <begin position="207"/>
        <end position="229"/>
    </location>
</feature>
<gene>
    <name evidence="4" type="ORF">PCOS0759_LOCUS3852</name>
</gene>
<dbReference type="SUPFAM" id="SSF52540">
    <property type="entry name" value="P-loop containing nucleoside triphosphate hydrolases"/>
    <property type="match status" value="1"/>
</dbReference>